<proteinExistence type="inferred from homology"/>
<sequence length="616" mass="71027">MTGYLLYLAITLLVLKFVHLFHQRFKSNLLYADRVEYLALLRDMVKTKMHALDEQDMQSRFMKFIANLGQQSLTKQGIAYFRLPDFRPVYVISNPKLIEQLYSASSQHKFSQKKFFNRLAMVLGPNNLMSSDLGSDFHRQVRASILSRNEAIRPQLAMHVMDFFKEYQTKQREKRQTLATFMDALSRKILLVTYFGKEIIDEFEELYQPHLTKQLIECLFNLDPITDKDSKKLLALRNEIFSLSCRLIFSPELNSILLKPDSWLVHLLKTHLASFKELRAELEDISVRPEVLDAEQCQKLLNYARQKGDSTTLSRAVRDVVNESLFIPLLGFDATATTLIAALKIAIQDKRVYKILKQEIQEHHASSQYVLRSAWDSDQKRPLTYAEAVVLEALRIAPPAMLIPEMVREPIKLKIEGEEVILTANSLLFIPLESVHKQPANFPDIPLSAHGQKILGKPVIKSCDIFPERWLPQSLSGEPYHLNFFQNSPSELFPRQLEKQGRFLTFKTGARRCPGLRLAFTEILLTLTMLHHYEIELEGEEELHLRFNYHTALQRNGGSGLITLQAAKQAENVFREREAREFKAIERNREATFQKGGNKLETISEADSPTFSSMNL</sequence>
<dbReference type="PATRIC" id="fig|456.5.peg.1522"/>
<gene>
    <name evidence="7" type="ORF">Ljor_1421</name>
</gene>
<dbReference type="GO" id="GO:0020037">
    <property type="term" value="F:heme binding"/>
    <property type="evidence" value="ECO:0007669"/>
    <property type="project" value="InterPro"/>
</dbReference>
<keyword evidence="8" id="KW-1185">Reference proteome</keyword>
<keyword evidence="2" id="KW-0349">Heme</keyword>
<evidence type="ECO:0000256" key="6">
    <source>
        <dbReference type="ARBA" id="ARBA00023033"/>
    </source>
</evidence>
<dbReference type="CDD" id="cd00302">
    <property type="entry name" value="cytochrome_P450"/>
    <property type="match status" value="1"/>
</dbReference>
<reference evidence="7 8" key="1">
    <citation type="submission" date="2015-11" db="EMBL/GenBank/DDBJ databases">
        <title>Genomic analysis of 38 Legionella species identifies large and diverse effector repertoires.</title>
        <authorList>
            <person name="Burstein D."/>
            <person name="Amaro F."/>
            <person name="Zusman T."/>
            <person name="Lifshitz Z."/>
            <person name="Cohen O."/>
            <person name="Gilbert J.A."/>
            <person name="Pupko T."/>
            <person name="Shuman H.A."/>
            <person name="Segal G."/>
        </authorList>
    </citation>
    <scope>NUCLEOTIDE SEQUENCE [LARGE SCALE GENOMIC DNA]</scope>
    <source>
        <strain evidence="7 8">BL-540</strain>
    </source>
</reference>
<organism evidence="7 8">
    <name type="scientific">Legionella jordanis</name>
    <dbReference type="NCBI Taxonomy" id="456"/>
    <lineage>
        <taxon>Bacteria</taxon>
        <taxon>Pseudomonadati</taxon>
        <taxon>Pseudomonadota</taxon>
        <taxon>Gammaproteobacteria</taxon>
        <taxon>Legionellales</taxon>
        <taxon>Legionellaceae</taxon>
        <taxon>Legionella</taxon>
    </lineage>
</organism>
<comment type="similarity">
    <text evidence="1">Belongs to the cytochrome P450 family.</text>
</comment>
<evidence type="ECO:0000256" key="1">
    <source>
        <dbReference type="ARBA" id="ARBA00010617"/>
    </source>
</evidence>
<dbReference type="GO" id="GO:0004497">
    <property type="term" value="F:monooxygenase activity"/>
    <property type="evidence" value="ECO:0007669"/>
    <property type="project" value="UniProtKB-KW"/>
</dbReference>
<keyword evidence="5" id="KW-0408">Iron</keyword>
<dbReference type="STRING" id="456.Ljor_1421"/>
<dbReference type="GO" id="GO:0016125">
    <property type="term" value="P:sterol metabolic process"/>
    <property type="evidence" value="ECO:0007669"/>
    <property type="project" value="TreeGrafter"/>
</dbReference>
<dbReference type="PANTHER" id="PTHR24286">
    <property type="entry name" value="CYTOCHROME P450 26"/>
    <property type="match status" value="1"/>
</dbReference>
<dbReference type="Gene3D" id="1.10.630.10">
    <property type="entry name" value="Cytochrome P450"/>
    <property type="match status" value="1"/>
</dbReference>
<keyword evidence="4" id="KW-0560">Oxidoreductase</keyword>
<evidence type="ECO:0000256" key="5">
    <source>
        <dbReference type="ARBA" id="ARBA00023004"/>
    </source>
</evidence>
<dbReference type="InterPro" id="IPR036396">
    <property type="entry name" value="Cyt_P450_sf"/>
</dbReference>
<dbReference type="GO" id="GO:0005506">
    <property type="term" value="F:iron ion binding"/>
    <property type="evidence" value="ECO:0007669"/>
    <property type="project" value="InterPro"/>
</dbReference>
<evidence type="ECO:0000256" key="2">
    <source>
        <dbReference type="ARBA" id="ARBA00022617"/>
    </source>
</evidence>
<evidence type="ECO:0000256" key="4">
    <source>
        <dbReference type="ARBA" id="ARBA00023002"/>
    </source>
</evidence>
<evidence type="ECO:0000313" key="7">
    <source>
        <dbReference type="EMBL" id="KTD17115.1"/>
    </source>
</evidence>
<keyword evidence="6" id="KW-0503">Monooxygenase</keyword>
<evidence type="ECO:0000313" key="8">
    <source>
        <dbReference type="Proteomes" id="UP000055035"/>
    </source>
</evidence>
<keyword evidence="3" id="KW-0479">Metal-binding</keyword>
<dbReference type="Pfam" id="PF00067">
    <property type="entry name" value="p450"/>
    <property type="match status" value="1"/>
</dbReference>
<dbReference type="SUPFAM" id="SSF48264">
    <property type="entry name" value="Cytochrome P450"/>
    <property type="match status" value="1"/>
</dbReference>
<dbReference type="AlphaFoldDB" id="A0A0W0VAE2"/>
<accession>A0A0W0VAE2</accession>
<dbReference type="GO" id="GO:0016705">
    <property type="term" value="F:oxidoreductase activity, acting on paired donors, with incorporation or reduction of molecular oxygen"/>
    <property type="evidence" value="ECO:0007669"/>
    <property type="project" value="InterPro"/>
</dbReference>
<dbReference type="InterPro" id="IPR001128">
    <property type="entry name" value="Cyt_P450"/>
</dbReference>
<evidence type="ECO:0000256" key="3">
    <source>
        <dbReference type="ARBA" id="ARBA00022723"/>
    </source>
</evidence>
<name>A0A0W0VAE2_9GAMM</name>
<dbReference type="EMBL" id="LNYJ01000011">
    <property type="protein sequence ID" value="KTD17115.1"/>
    <property type="molecule type" value="Genomic_DNA"/>
</dbReference>
<dbReference type="PANTHER" id="PTHR24286:SF384">
    <property type="entry name" value="P450, PUTATIVE (EUROFUNG)-RELATED"/>
    <property type="match status" value="1"/>
</dbReference>
<protein>
    <submittedName>
        <fullName evidence="7">Cytochrome P450</fullName>
    </submittedName>
</protein>
<comment type="caution">
    <text evidence="7">The sequence shown here is derived from an EMBL/GenBank/DDBJ whole genome shotgun (WGS) entry which is preliminary data.</text>
</comment>
<dbReference type="Proteomes" id="UP000055035">
    <property type="component" value="Unassembled WGS sequence"/>
</dbReference>